<dbReference type="Proteomes" id="UP001169069">
    <property type="component" value="Unassembled WGS sequence"/>
</dbReference>
<dbReference type="Pfam" id="PF08495">
    <property type="entry name" value="FIST"/>
    <property type="match status" value="1"/>
</dbReference>
<gene>
    <name evidence="5" type="ORF">PGH07_06830</name>
</gene>
<dbReference type="PROSITE" id="PS50883">
    <property type="entry name" value="EAL"/>
    <property type="match status" value="1"/>
</dbReference>
<dbReference type="SMART" id="SM01204">
    <property type="entry name" value="FIST_C"/>
    <property type="match status" value="1"/>
</dbReference>
<dbReference type="InterPro" id="IPR013655">
    <property type="entry name" value="PAS_fold_3"/>
</dbReference>
<dbReference type="Pfam" id="PF13426">
    <property type="entry name" value="PAS_9"/>
    <property type="match status" value="1"/>
</dbReference>
<dbReference type="NCBIfam" id="TIGR00229">
    <property type="entry name" value="sensory_box"/>
    <property type="match status" value="2"/>
</dbReference>
<dbReference type="Pfam" id="PF00990">
    <property type="entry name" value="GGDEF"/>
    <property type="match status" value="1"/>
</dbReference>
<dbReference type="NCBIfam" id="TIGR00254">
    <property type="entry name" value="GGDEF"/>
    <property type="match status" value="1"/>
</dbReference>
<dbReference type="SUPFAM" id="SSF141868">
    <property type="entry name" value="EAL domain-like"/>
    <property type="match status" value="1"/>
</dbReference>
<dbReference type="CDD" id="cd00130">
    <property type="entry name" value="PAS"/>
    <property type="match status" value="2"/>
</dbReference>
<feature type="domain" description="PAS" evidence="1">
    <location>
        <begin position="551"/>
        <end position="621"/>
    </location>
</feature>
<dbReference type="PROSITE" id="PS50112">
    <property type="entry name" value="PAS"/>
    <property type="match status" value="2"/>
</dbReference>
<dbReference type="InterPro" id="IPR019494">
    <property type="entry name" value="FIST_C"/>
</dbReference>
<dbReference type="Pfam" id="PF00563">
    <property type="entry name" value="EAL"/>
    <property type="match status" value="1"/>
</dbReference>
<evidence type="ECO:0000259" key="2">
    <source>
        <dbReference type="PROSITE" id="PS50113"/>
    </source>
</evidence>
<evidence type="ECO:0000259" key="4">
    <source>
        <dbReference type="PROSITE" id="PS50887"/>
    </source>
</evidence>
<dbReference type="SMART" id="SM00086">
    <property type="entry name" value="PAC"/>
    <property type="match status" value="2"/>
</dbReference>
<name>A0ABT7QYG7_9BACT</name>
<dbReference type="SMART" id="SM00267">
    <property type="entry name" value="GGDEF"/>
    <property type="match status" value="1"/>
</dbReference>
<dbReference type="Pfam" id="PF08447">
    <property type="entry name" value="PAS_3"/>
    <property type="match status" value="1"/>
</dbReference>
<feature type="domain" description="PAC" evidence="2">
    <location>
        <begin position="623"/>
        <end position="675"/>
    </location>
</feature>
<organism evidence="5 6">
    <name type="scientific">Sulfurovum zhangzhouensis</name>
    <dbReference type="NCBI Taxonomy" id="3019067"/>
    <lineage>
        <taxon>Bacteria</taxon>
        <taxon>Pseudomonadati</taxon>
        <taxon>Campylobacterota</taxon>
        <taxon>Epsilonproteobacteria</taxon>
        <taxon>Campylobacterales</taxon>
        <taxon>Sulfurovaceae</taxon>
        <taxon>Sulfurovum</taxon>
    </lineage>
</organism>
<dbReference type="InterPro" id="IPR000160">
    <property type="entry name" value="GGDEF_dom"/>
</dbReference>
<dbReference type="InterPro" id="IPR035965">
    <property type="entry name" value="PAS-like_dom_sf"/>
</dbReference>
<dbReference type="EMBL" id="JAQIBD010000002">
    <property type="protein sequence ID" value="MDM5271887.1"/>
    <property type="molecule type" value="Genomic_DNA"/>
</dbReference>
<dbReference type="Pfam" id="PF10442">
    <property type="entry name" value="FIST_C"/>
    <property type="match status" value="1"/>
</dbReference>
<keyword evidence="6" id="KW-1185">Reference proteome</keyword>
<dbReference type="InterPro" id="IPR000014">
    <property type="entry name" value="PAS"/>
</dbReference>
<dbReference type="RefSeq" id="WP_289413611.1">
    <property type="nucleotide sequence ID" value="NZ_JAQIBD010000002.1"/>
</dbReference>
<dbReference type="SMART" id="SM00091">
    <property type="entry name" value="PAS"/>
    <property type="match status" value="2"/>
</dbReference>
<evidence type="ECO:0000259" key="3">
    <source>
        <dbReference type="PROSITE" id="PS50883"/>
    </source>
</evidence>
<dbReference type="InterPro" id="IPR029787">
    <property type="entry name" value="Nucleotide_cyclase"/>
</dbReference>
<dbReference type="Gene3D" id="3.30.450.20">
    <property type="entry name" value="PAS domain"/>
    <property type="match status" value="2"/>
</dbReference>
<reference evidence="5" key="1">
    <citation type="submission" date="2023-01" db="EMBL/GenBank/DDBJ databases">
        <title>Sulfurovum sp. zt1-1 genome assembly.</title>
        <authorList>
            <person name="Wang J."/>
        </authorList>
    </citation>
    <scope>NUCLEOTIDE SEQUENCE</scope>
    <source>
        <strain evidence="5">Zt1-1</strain>
    </source>
</reference>
<feature type="domain" description="GGDEF" evidence="4">
    <location>
        <begin position="714"/>
        <end position="847"/>
    </location>
</feature>
<dbReference type="SMART" id="SM00897">
    <property type="entry name" value="FIST"/>
    <property type="match status" value="1"/>
</dbReference>
<feature type="domain" description="EAL" evidence="3">
    <location>
        <begin position="856"/>
        <end position="1110"/>
    </location>
</feature>
<evidence type="ECO:0000313" key="6">
    <source>
        <dbReference type="Proteomes" id="UP001169069"/>
    </source>
</evidence>
<dbReference type="SUPFAM" id="SSF55073">
    <property type="entry name" value="Nucleotide cyclase"/>
    <property type="match status" value="1"/>
</dbReference>
<dbReference type="InterPro" id="IPR000700">
    <property type="entry name" value="PAS-assoc_C"/>
</dbReference>
<dbReference type="Gene3D" id="3.20.20.450">
    <property type="entry name" value="EAL domain"/>
    <property type="match status" value="1"/>
</dbReference>
<dbReference type="SUPFAM" id="SSF55785">
    <property type="entry name" value="PYP-like sensor domain (PAS domain)"/>
    <property type="match status" value="2"/>
</dbReference>
<proteinExistence type="predicted"/>
<dbReference type="InterPro" id="IPR001610">
    <property type="entry name" value="PAC"/>
</dbReference>
<dbReference type="InterPro" id="IPR052155">
    <property type="entry name" value="Biofilm_reg_signaling"/>
</dbReference>
<dbReference type="PANTHER" id="PTHR44757:SF2">
    <property type="entry name" value="BIOFILM ARCHITECTURE MAINTENANCE PROTEIN MBAA"/>
    <property type="match status" value="1"/>
</dbReference>
<dbReference type="InterPro" id="IPR035919">
    <property type="entry name" value="EAL_sf"/>
</dbReference>
<evidence type="ECO:0000259" key="1">
    <source>
        <dbReference type="PROSITE" id="PS50112"/>
    </source>
</evidence>
<protein>
    <submittedName>
        <fullName evidence="5">EAL domain-containing protein</fullName>
    </submittedName>
</protein>
<feature type="domain" description="PAC" evidence="2">
    <location>
        <begin position="502"/>
        <end position="554"/>
    </location>
</feature>
<feature type="domain" description="PAS" evidence="1">
    <location>
        <begin position="426"/>
        <end position="498"/>
    </location>
</feature>
<dbReference type="PROSITE" id="PS50113">
    <property type="entry name" value="PAC"/>
    <property type="match status" value="2"/>
</dbReference>
<dbReference type="CDD" id="cd01948">
    <property type="entry name" value="EAL"/>
    <property type="match status" value="1"/>
</dbReference>
<evidence type="ECO:0000313" key="5">
    <source>
        <dbReference type="EMBL" id="MDM5271887.1"/>
    </source>
</evidence>
<comment type="caution">
    <text evidence="5">The sequence shown here is derived from an EMBL/GenBank/DDBJ whole genome shotgun (WGS) entry which is preliminary data.</text>
</comment>
<dbReference type="Gene3D" id="3.30.70.270">
    <property type="match status" value="1"/>
</dbReference>
<dbReference type="CDD" id="cd01949">
    <property type="entry name" value="GGDEF"/>
    <property type="match status" value="1"/>
</dbReference>
<accession>A0ABT7QYG7</accession>
<dbReference type="PANTHER" id="PTHR44757">
    <property type="entry name" value="DIGUANYLATE CYCLASE DGCP"/>
    <property type="match status" value="1"/>
</dbReference>
<dbReference type="InterPro" id="IPR013702">
    <property type="entry name" value="FIST_domain_N"/>
</dbReference>
<dbReference type="InterPro" id="IPR043128">
    <property type="entry name" value="Rev_trsase/Diguanyl_cyclase"/>
</dbReference>
<dbReference type="PROSITE" id="PS50887">
    <property type="entry name" value="GGDEF"/>
    <property type="match status" value="1"/>
</dbReference>
<sequence>MSIYESIQNHNTYYTDKKSLQDFILDHNIDNSPSLLIQIFSGDTDQLFIATLLSELTDLLPTAMIIGTTTDGEIMNGKVSSEKVVLSFTQFEHTTLRYAVMTHQENDSFETGRHLAQRLMGEDTKLILSFADGLHTNGEEFLKGIASVNDKVIVAGGLAGDNFKFEKTLVFTKDEIVENGAVAVALDSQYLHIHTDYSFNWQPIGNEMTVTKVEQNRLYTLNDIKVVDIYSHYLGIEPEQFKTGTGIDFPLIVNHNDLNIARAIISKEDDGSVIMAGNLSVGDKVRIGFGDAKGIINQSQKIIETVSEKPSEVIFVYSCTARRYFMGEEIETEIFPLQAIAPVSGFFTYGEFFTSKKNELLNETMTIVSLSESIRVKKIEQTPTIKSEKIRSDYFSALVHLINATSQEVQEYTDALQQSNAFNEMLKERMELALYGSNDGVWDWNVPENSVYFSPRWKEIIGYKDHEFTNLVTTLQEHIHPDDLEQVWKNINKNLYKKTEYFETIHRLRHKDGHWVWVLVRGKTLFDKNDQPLRMIGTMTDITEQKMLQLRAQAQQFVIEQINDGVIRTDMEGNIISWNYGAEKIYGYSEKEVVGKHISIIFHPENDTSFQKFVNTLQAEGTFSMEERFITKSREEIYVSLSLTLLRDEKGTPIGLISINKDITETKEAETLLKKQKAELHHQAHYDTLTGLPNRALFMDRMEQALIKARRSGSKVALFFIDLDKFKHINDSFGHLVGDKVLQIIAERLGNLIRKGDTLARLSGDEFTMIIEDVSDGEHLATLAQKLLEHMKEPIYIDEFQLYLSLSIGISIYPDDARTALELLKYADTAMYKAKESGRNTFEFYAAEMTSHALARMILKTSLKQAIEKDEFVVYYQPQIDIVKNKIIGLEALVRWKNPEKGFILPGAFLSLAVETGMVVEIDKLVIEKALSQVSQWSKKGILTGTVALNLTTKQLEYQDFVEELSTTIKRYDIDPANLVLELSEAHMMKGLEYTTEKVKELNALGVHVSIDDFGTGCSSLSFLTRLSIHQLKIDQAFVSDIPEKKESIEIIKAIIALAKSLHIDMIAEGVETLEQKEFLLALGCEKMQGNYFGEPLPAQEVEILLNKYL</sequence>
<dbReference type="SMART" id="SM00052">
    <property type="entry name" value="EAL"/>
    <property type="match status" value="1"/>
</dbReference>
<dbReference type="InterPro" id="IPR001633">
    <property type="entry name" value="EAL_dom"/>
</dbReference>